<dbReference type="InterPro" id="IPR011545">
    <property type="entry name" value="DEAD/DEAH_box_helicase_dom"/>
</dbReference>
<dbReference type="CDD" id="cd18804">
    <property type="entry name" value="SF2_C_priA"/>
    <property type="match status" value="1"/>
</dbReference>
<dbReference type="GO" id="GO:0005524">
    <property type="term" value="F:ATP binding"/>
    <property type="evidence" value="ECO:0007669"/>
    <property type="project" value="UniProtKB-UniRule"/>
</dbReference>
<reference evidence="18" key="3">
    <citation type="journal article" date="2019" name="Int. J. Syst. Evol. Microbiol.">
        <title>The Global Catalogue of Microorganisms (GCM) 10K type strain sequencing project: providing services to taxonomists for standard genome sequencing and annotation.</title>
        <authorList>
            <consortium name="The Broad Institute Genomics Platform"/>
            <consortium name="The Broad Institute Genome Sequencing Center for Infectious Disease"/>
            <person name="Wu L."/>
            <person name="Ma J."/>
        </authorList>
    </citation>
    <scope>NUCLEOTIDE SEQUENCE [LARGE SCALE GENOMIC DNA]</scope>
    <source>
        <strain evidence="18">CCM 8490</strain>
    </source>
</reference>
<dbReference type="FunFam" id="3.40.50.300:FF:000489">
    <property type="entry name" value="Primosome assembly protein PriA"/>
    <property type="match status" value="1"/>
</dbReference>
<keyword evidence="18" id="KW-1185">Reference proteome</keyword>
<dbReference type="PANTHER" id="PTHR30580">
    <property type="entry name" value="PRIMOSOMAL PROTEIN N"/>
    <property type="match status" value="1"/>
</dbReference>
<dbReference type="GO" id="GO:0003677">
    <property type="term" value="F:DNA binding"/>
    <property type="evidence" value="ECO:0007669"/>
    <property type="project" value="UniProtKB-UniRule"/>
</dbReference>
<dbReference type="InterPro" id="IPR001650">
    <property type="entry name" value="Helicase_C-like"/>
</dbReference>
<reference evidence="16 17" key="2">
    <citation type="submission" date="2018-09" db="EMBL/GenBank/DDBJ databases">
        <title>Genomic Encyclopedia of Archaeal and Bacterial Type Strains, Phase II (KMG-II): from individual species to whole genera.</title>
        <authorList>
            <person name="Goeker M."/>
        </authorList>
    </citation>
    <scope>NUCLEOTIDE SEQUENCE [LARGE SCALE GENOMIC DNA]</scope>
    <source>
        <strain evidence="16 17">DSM 27620</strain>
    </source>
</reference>
<feature type="binding site" evidence="12">
    <location>
        <position position="588"/>
    </location>
    <ligand>
        <name>Zn(2+)</name>
        <dbReference type="ChEBI" id="CHEBI:29105"/>
        <label>1</label>
    </ligand>
</feature>
<protein>
    <recommendedName>
        <fullName evidence="12">Replication restart protein PriA</fullName>
    </recommendedName>
    <alternativeName>
        <fullName evidence="12">ATP-dependent DNA helicase PriA</fullName>
        <ecNumber evidence="12">5.6.2.4</ecNumber>
    </alternativeName>
    <alternativeName>
        <fullName evidence="12">DNA 3'-5' helicase PriA</fullName>
    </alternativeName>
</protein>
<comment type="catalytic activity">
    <reaction evidence="12">
        <text>Couples ATP hydrolysis with the unwinding of duplex DNA by translocating in the 3'-5' direction.</text>
        <dbReference type="EC" id="5.6.2.4"/>
    </reaction>
</comment>
<comment type="subunit">
    <text evidence="12">Component of the replication restart primosome.</text>
</comment>
<dbReference type="PROSITE" id="PS51192">
    <property type="entry name" value="HELICASE_ATP_BIND_1"/>
    <property type="match status" value="1"/>
</dbReference>
<dbReference type="InterPro" id="IPR005259">
    <property type="entry name" value="PriA"/>
</dbReference>
<comment type="caution">
    <text evidence="16">The sequence shown here is derived from an EMBL/GenBank/DDBJ whole genome shotgun (WGS) entry which is preliminary data.</text>
</comment>
<accession>A0A420CPR5</accession>
<keyword evidence="6 12" id="KW-0347">Helicase</keyword>
<dbReference type="Gene3D" id="3.40.1440.60">
    <property type="entry name" value="PriA, 3(prime) DNA-binding domain"/>
    <property type="match status" value="1"/>
</dbReference>
<dbReference type="InterPro" id="IPR041236">
    <property type="entry name" value="PriA_C"/>
</dbReference>
<dbReference type="GO" id="GO:0008270">
    <property type="term" value="F:zinc ion binding"/>
    <property type="evidence" value="ECO:0007669"/>
    <property type="project" value="UniProtKB-UniRule"/>
</dbReference>
<dbReference type="InterPro" id="IPR042115">
    <property type="entry name" value="PriA_3primeBD_sf"/>
</dbReference>
<dbReference type="GO" id="GO:0016787">
    <property type="term" value="F:hydrolase activity"/>
    <property type="evidence" value="ECO:0007669"/>
    <property type="project" value="UniProtKB-KW"/>
</dbReference>
<keyword evidence="5 12" id="KW-0378">Hydrolase</keyword>
<dbReference type="SMART" id="SM00490">
    <property type="entry name" value="HELICc"/>
    <property type="match status" value="1"/>
</dbReference>
<dbReference type="InterPro" id="IPR040498">
    <property type="entry name" value="PriA_CRR"/>
</dbReference>
<reference evidence="15" key="4">
    <citation type="submission" date="2024-05" db="EMBL/GenBank/DDBJ databases">
        <authorList>
            <person name="Sun Q."/>
            <person name="Sedlacek I."/>
        </authorList>
    </citation>
    <scope>NUCLEOTIDE SEQUENCE</scope>
    <source>
        <strain evidence="15">CCM 8490</strain>
    </source>
</reference>
<dbReference type="GO" id="GO:0006269">
    <property type="term" value="P:DNA replication, synthesis of primer"/>
    <property type="evidence" value="ECO:0007669"/>
    <property type="project" value="UniProtKB-KW"/>
</dbReference>
<dbReference type="PANTHER" id="PTHR30580:SF0">
    <property type="entry name" value="PRIMOSOMAL PROTEIN N"/>
    <property type="match status" value="1"/>
</dbReference>
<dbReference type="GO" id="GO:0006302">
    <property type="term" value="P:double-strand break repair"/>
    <property type="evidence" value="ECO:0007669"/>
    <property type="project" value="InterPro"/>
</dbReference>
<evidence type="ECO:0000259" key="14">
    <source>
        <dbReference type="PROSITE" id="PS51192"/>
    </source>
</evidence>
<dbReference type="GO" id="GO:0043138">
    <property type="term" value="F:3'-5' DNA helicase activity"/>
    <property type="evidence" value="ECO:0007669"/>
    <property type="project" value="UniProtKB-EC"/>
</dbReference>
<keyword evidence="10 12" id="KW-0413">Isomerase</keyword>
<keyword evidence="3 12" id="KW-0479">Metal-binding</keyword>
<dbReference type="CDD" id="cd17929">
    <property type="entry name" value="DEXHc_priA"/>
    <property type="match status" value="1"/>
</dbReference>
<reference evidence="15" key="1">
    <citation type="journal article" date="2014" name="Int. J. Syst. Evol. Microbiol.">
        <title>Complete genome of a new Firmicutes species belonging to the dominant human colonic microbiota ('Ruminococcus bicirculans') reveals two chromosomes and a selective capacity to utilize plant glucans.</title>
        <authorList>
            <consortium name="NISC Comparative Sequencing Program"/>
            <person name="Wegmann U."/>
            <person name="Louis P."/>
            <person name="Goesmann A."/>
            <person name="Henrissat B."/>
            <person name="Duncan S.H."/>
            <person name="Flint H.J."/>
        </authorList>
    </citation>
    <scope>NUCLEOTIDE SEQUENCE</scope>
    <source>
        <strain evidence="15">CCM 8490</strain>
    </source>
</reference>
<evidence type="ECO:0000256" key="10">
    <source>
        <dbReference type="ARBA" id="ARBA00023235"/>
    </source>
</evidence>
<comment type="similarity">
    <text evidence="12">Belongs to the helicase family. PriA subfamily.</text>
</comment>
<evidence type="ECO:0000256" key="11">
    <source>
        <dbReference type="ARBA" id="ARBA00048988"/>
    </source>
</evidence>
<dbReference type="HAMAP" id="MF_00983">
    <property type="entry name" value="PriA"/>
    <property type="match status" value="1"/>
</dbReference>
<dbReference type="EMBL" id="RAQH01000009">
    <property type="protein sequence ID" value="RKE80391.1"/>
    <property type="molecule type" value="Genomic_DNA"/>
</dbReference>
<dbReference type="GO" id="GO:1990077">
    <property type="term" value="C:primosome complex"/>
    <property type="evidence" value="ECO:0007669"/>
    <property type="project" value="UniProtKB-UniRule"/>
</dbReference>
<evidence type="ECO:0000313" key="16">
    <source>
        <dbReference type="EMBL" id="RKE80391.1"/>
    </source>
</evidence>
<keyword evidence="1 12" id="KW-0639">Primosome</keyword>
<feature type="binding site" evidence="12">
    <location>
        <position position="557"/>
    </location>
    <ligand>
        <name>Zn(2+)</name>
        <dbReference type="ChEBI" id="CHEBI:29105"/>
        <label>2</label>
    </ligand>
</feature>
<dbReference type="GO" id="GO:0006310">
    <property type="term" value="P:DNA recombination"/>
    <property type="evidence" value="ECO:0007669"/>
    <property type="project" value="InterPro"/>
</dbReference>
<keyword evidence="9 12" id="KW-0238">DNA-binding</keyword>
<evidence type="ECO:0000256" key="7">
    <source>
        <dbReference type="ARBA" id="ARBA00022833"/>
    </source>
</evidence>
<dbReference type="Pfam" id="PF17764">
    <property type="entry name" value="PriA_3primeBD"/>
    <property type="match status" value="1"/>
</dbReference>
<dbReference type="SUPFAM" id="SSF52540">
    <property type="entry name" value="P-loop containing nucleoside triphosphate hydrolases"/>
    <property type="match status" value="2"/>
</dbReference>
<evidence type="ECO:0000313" key="17">
    <source>
        <dbReference type="Proteomes" id="UP000285906"/>
    </source>
</evidence>
<feature type="binding site" evidence="12">
    <location>
        <position position="578"/>
    </location>
    <ligand>
        <name>Zn(2+)</name>
        <dbReference type="ChEBI" id="CHEBI:29105"/>
        <label>2</label>
    </ligand>
</feature>
<dbReference type="Pfam" id="PF18074">
    <property type="entry name" value="PriA_C"/>
    <property type="match status" value="1"/>
</dbReference>
<dbReference type="GO" id="GO:0006270">
    <property type="term" value="P:DNA replication initiation"/>
    <property type="evidence" value="ECO:0007669"/>
    <property type="project" value="TreeGrafter"/>
</dbReference>
<feature type="binding site" evidence="12">
    <location>
        <position position="548"/>
    </location>
    <ligand>
        <name>Zn(2+)</name>
        <dbReference type="ChEBI" id="CHEBI:29105"/>
        <label>1</label>
    </ligand>
</feature>
<evidence type="ECO:0000256" key="1">
    <source>
        <dbReference type="ARBA" id="ARBA00022515"/>
    </source>
</evidence>
<evidence type="ECO:0000256" key="13">
    <source>
        <dbReference type="SAM" id="Coils"/>
    </source>
</evidence>
<feature type="binding site" evidence="12">
    <location>
        <position position="551"/>
    </location>
    <ligand>
        <name>Zn(2+)</name>
        <dbReference type="ChEBI" id="CHEBI:29105"/>
        <label>1</label>
    </ligand>
</feature>
<dbReference type="InterPro" id="IPR027417">
    <property type="entry name" value="P-loop_NTPase"/>
</dbReference>
<evidence type="ECO:0000256" key="5">
    <source>
        <dbReference type="ARBA" id="ARBA00022801"/>
    </source>
</evidence>
<dbReference type="SMART" id="SM00487">
    <property type="entry name" value="DEXDc"/>
    <property type="match status" value="1"/>
</dbReference>
<proteinExistence type="inferred from homology"/>
<keyword evidence="13" id="KW-0175">Coiled coil</keyword>
<comment type="cofactor">
    <cofactor evidence="12">
        <name>Zn(2+)</name>
        <dbReference type="ChEBI" id="CHEBI:29105"/>
    </cofactor>
    <text evidence="12">Binds 2 zinc ions per subunit.</text>
</comment>
<dbReference type="InterPro" id="IPR014001">
    <property type="entry name" value="Helicase_ATP-bd"/>
</dbReference>
<keyword evidence="7 12" id="KW-0862">Zinc</keyword>
<evidence type="ECO:0000256" key="8">
    <source>
        <dbReference type="ARBA" id="ARBA00022840"/>
    </source>
</evidence>
<feature type="coiled-coil region" evidence="13">
    <location>
        <begin position="293"/>
        <end position="323"/>
    </location>
</feature>
<dbReference type="NCBIfam" id="TIGR00595">
    <property type="entry name" value="priA"/>
    <property type="match status" value="1"/>
</dbReference>
<keyword evidence="8 12" id="KW-0067">ATP-binding</keyword>
<dbReference type="InterPro" id="IPR041222">
    <property type="entry name" value="PriA_3primeBD"/>
</dbReference>
<feature type="binding site" evidence="12">
    <location>
        <position position="560"/>
    </location>
    <ligand>
        <name>Zn(2+)</name>
        <dbReference type="ChEBI" id="CHEBI:29105"/>
        <label>2</label>
    </ligand>
</feature>
<feature type="domain" description="Helicase ATP-binding" evidence="14">
    <location>
        <begin position="318"/>
        <end position="485"/>
    </location>
</feature>
<evidence type="ECO:0000256" key="3">
    <source>
        <dbReference type="ARBA" id="ARBA00022723"/>
    </source>
</evidence>
<comment type="function">
    <text evidence="12">Initiates the restart of stalled replication forks, which reloads the replicative helicase on sites other than the origin of replication. Recognizes and binds to abandoned replication forks and remodels them to uncover a helicase loading site. Promotes assembly of the primosome at these replication forks.</text>
</comment>
<feature type="binding site" evidence="12">
    <location>
        <position position="591"/>
    </location>
    <ligand>
        <name>Zn(2+)</name>
        <dbReference type="ChEBI" id="CHEBI:29105"/>
        <label>1</label>
    </ligand>
</feature>
<gene>
    <name evidence="12 15" type="primary">priA</name>
    <name evidence="16" type="ORF">BXY58_2913</name>
    <name evidence="15" type="ORF">GCM10007332_27910</name>
</gene>
<evidence type="ECO:0000256" key="2">
    <source>
        <dbReference type="ARBA" id="ARBA00022705"/>
    </source>
</evidence>
<dbReference type="Gene3D" id="3.40.50.300">
    <property type="entry name" value="P-loop containing nucleotide triphosphate hydrolases"/>
    <property type="match status" value="2"/>
</dbReference>
<evidence type="ECO:0000313" key="15">
    <source>
        <dbReference type="EMBL" id="GGG64042.1"/>
    </source>
</evidence>
<feature type="binding site" evidence="12">
    <location>
        <position position="575"/>
    </location>
    <ligand>
        <name>Zn(2+)</name>
        <dbReference type="ChEBI" id="CHEBI:29105"/>
        <label>2</label>
    </ligand>
</feature>
<dbReference type="Proteomes" id="UP000658202">
    <property type="component" value="Unassembled WGS sequence"/>
</dbReference>
<keyword evidence="4 12" id="KW-0547">Nucleotide-binding</keyword>
<evidence type="ECO:0000313" key="18">
    <source>
        <dbReference type="Proteomes" id="UP000658202"/>
    </source>
</evidence>
<dbReference type="Pfam" id="PF00270">
    <property type="entry name" value="DEAD"/>
    <property type="match status" value="1"/>
</dbReference>
<dbReference type="Proteomes" id="UP000285906">
    <property type="component" value="Unassembled WGS sequence"/>
</dbReference>
<evidence type="ECO:0000256" key="4">
    <source>
        <dbReference type="ARBA" id="ARBA00022741"/>
    </source>
</evidence>
<dbReference type="EMBL" id="BMCW01000007">
    <property type="protein sequence ID" value="GGG64042.1"/>
    <property type="molecule type" value="Genomic_DNA"/>
</dbReference>
<dbReference type="Pfam" id="PF00271">
    <property type="entry name" value="Helicase_C"/>
    <property type="match status" value="1"/>
</dbReference>
<comment type="catalytic activity">
    <reaction evidence="11 12">
        <text>ATP + H2O = ADP + phosphate + H(+)</text>
        <dbReference type="Rhea" id="RHEA:13065"/>
        <dbReference type="ChEBI" id="CHEBI:15377"/>
        <dbReference type="ChEBI" id="CHEBI:15378"/>
        <dbReference type="ChEBI" id="CHEBI:30616"/>
        <dbReference type="ChEBI" id="CHEBI:43474"/>
        <dbReference type="ChEBI" id="CHEBI:456216"/>
        <dbReference type="EC" id="5.6.2.4"/>
    </reaction>
</comment>
<evidence type="ECO:0000256" key="9">
    <source>
        <dbReference type="ARBA" id="ARBA00023125"/>
    </source>
</evidence>
<keyword evidence="2 12" id="KW-0235">DNA replication</keyword>
<evidence type="ECO:0000256" key="6">
    <source>
        <dbReference type="ARBA" id="ARBA00022806"/>
    </source>
</evidence>
<dbReference type="EC" id="5.6.2.4" evidence="12"/>
<dbReference type="Pfam" id="PF18319">
    <property type="entry name" value="Zn_ribbon_PriA"/>
    <property type="match status" value="1"/>
</dbReference>
<evidence type="ECO:0000256" key="12">
    <source>
        <dbReference type="HAMAP-Rule" id="MF_00983"/>
    </source>
</evidence>
<name>A0A420CPR5_9FLAO</name>
<organism evidence="16 17">
    <name type="scientific">Epilithonimonas arachidiradicis</name>
    <dbReference type="NCBI Taxonomy" id="1617282"/>
    <lineage>
        <taxon>Bacteria</taxon>
        <taxon>Pseudomonadati</taxon>
        <taxon>Bacteroidota</taxon>
        <taxon>Flavobacteriia</taxon>
        <taxon>Flavobacteriales</taxon>
        <taxon>Weeksellaceae</taxon>
        <taxon>Chryseobacterium group</taxon>
        <taxon>Epilithonimonas</taxon>
    </lineage>
</organism>
<sequence length="841" mass="97929">MIYRDVSLNGVEDFKTISFINQPTTKLNFAQIILPLNLKGTFTYKVPADFLDKIEVGMRVLVPFRGKKIYTGIVAELFNDFEETFVPKEIINLLDNQPIVPKQQLDFWSWLSSYYLCNLGEIYRLAFPSSLKLESETYVRLLSERTIDWQNLDANETYLLQALEVRQMLNLQEIEAFIPKKEIIKTINALIDERYISVDEKITEKYKAKEIAYLKVNDEALVSENLAMILLKLDKAKKQKDLFLNILSKQIDNPENPIRKSLVFDEGNFVNQQLKSLIEKGWVTEYYLEKDRIDSYEGEIEEIEELTENQKKSISEINKAFEEGKNVLLHGVTSSGKTHIYLEKIEDCINSGQNVLLLLPEIALTKQITIRMEKKYGKKLGFYHNKLTDFERVEVWKKIKKNELQILIGTRNSLFLPFENLGLIIVDEEHDSAYRQRDQHFFFNAKDSAMMLAEFYQSKLILGSATPSLESYDLAMKDKLRYVVLNERFGKVDLPRFEIVDIKEAQNQKKIVGNFSQKMIDEINLQLDHKKQTIILHNRRGYANVIECETCGHVTYCSNCDVVMTYHKASNELKCHYCGHRSGKPTICPSCHGENLNTRGVGVEQIEEETKNIFSDSEVDRMDVDSMRKKFAYEKLYEKLENGETDILVGTQMISKGLDFDNIELVAIPKADSLIHVQDFRAEERAYQLITQVAGRAGRTSGNGKILIQTYNPSHSVFELIKNQDVKEIYNYFLDERKKFLYPPFVKLIMIELKHRKEDKINRASQFLGSILRKYIPEECILGPEKSPIARLNNLYQYQILLKFPKNKNYRIYKELLLKSFDEFDEITAYKSVKKDLFVDF</sequence>
<dbReference type="AlphaFoldDB" id="A0A420CPR5"/>